<evidence type="ECO:0000256" key="5">
    <source>
        <dbReference type="PROSITE-ProRule" id="PRU00284"/>
    </source>
</evidence>
<evidence type="ECO:0000259" key="9">
    <source>
        <dbReference type="PROSITE" id="PS50192"/>
    </source>
</evidence>
<keyword evidence="2" id="KW-1003">Cell membrane</keyword>
<evidence type="ECO:0000313" key="11">
    <source>
        <dbReference type="EMBL" id="OYQ18654.1"/>
    </source>
</evidence>
<evidence type="ECO:0000256" key="3">
    <source>
        <dbReference type="ARBA" id="ARBA00023224"/>
    </source>
</evidence>
<evidence type="ECO:0000259" key="8">
    <source>
        <dbReference type="PROSITE" id="PS50111"/>
    </source>
</evidence>
<dbReference type="InterPro" id="IPR000727">
    <property type="entry name" value="T_SNARE_dom"/>
</dbReference>
<feature type="coiled-coil region" evidence="6">
    <location>
        <begin position="394"/>
        <end position="428"/>
    </location>
</feature>
<evidence type="ECO:0000256" key="6">
    <source>
        <dbReference type="SAM" id="Coils"/>
    </source>
</evidence>
<dbReference type="SMART" id="SM00283">
    <property type="entry name" value="MA"/>
    <property type="match status" value="1"/>
</dbReference>
<dbReference type="PROSITE" id="PS50192">
    <property type="entry name" value="T_SNARE"/>
    <property type="match status" value="1"/>
</dbReference>
<dbReference type="InterPro" id="IPR004089">
    <property type="entry name" value="MCPsignal_dom"/>
</dbReference>
<dbReference type="SUPFAM" id="SSF58104">
    <property type="entry name" value="Methyl-accepting chemotaxis protein (MCP) signaling domain"/>
    <property type="match status" value="1"/>
</dbReference>
<dbReference type="Gene3D" id="1.10.287.950">
    <property type="entry name" value="Methyl-accepting chemotaxis protein"/>
    <property type="match status" value="1"/>
</dbReference>
<feature type="domain" description="Methyl-accepting transducer" evidence="8">
    <location>
        <begin position="440"/>
        <end position="683"/>
    </location>
</feature>
<dbReference type="GO" id="GO:0007165">
    <property type="term" value="P:signal transduction"/>
    <property type="evidence" value="ECO:0007669"/>
    <property type="project" value="UniProtKB-KW"/>
</dbReference>
<reference evidence="11 12" key="1">
    <citation type="submission" date="2017-07" db="EMBL/GenBank/DDBJ databases">
        <title>Elstera cyanobacteriorum sp. nov., a novel bacterium isolated from cyanobacterial aggregates in a eutrophic lake.</title>
        <authorList>
            <person name="Cai H."/>
        </authorList>
    </citation>
    <scope>NUCLEOTIDE SEQUENCE [LARGE SCALE GENOMIC DNA]</scope>
    <source>
        <strain evidence="11 12">TH019</strain>
    </source>
</reference>
<feature type="coiled-coil region" evidence="6">
    <location>
        <begin position="490"/>
        <end position="517"/>
    </location>
</feature>
<dbReference type="PROSITE" id="PS50885">
    <property type="entry name" value="HAMP"/>
    <property type="match status" value="1"/>
</dbReference>
<feature type="transmembrane region" description="Helical" evidence="7">
    <location>
        <begin position="333"/>
        <end position="351"/>
    </location>
</feature>
<dbReference type="PANTHER" id="PTHR32089">
    <property type="entry name" value="METHYL-ACCEPTING CHEMOTAXIS PROTEIN MCPB"/>
    <property type="match status" value="1"/>
</dbReference>
<keyword evidence="2" id="KW-0997">Cell inner membrane</keyword>
<protein>
    <recommendedName>
        <fullName evidence="13">Methyl-accepting chemotaxis protein</fullName>
    </recommendedName>
</protein>
<accession>A0A255XQM4</accession>
<keyword evidence="3 5" id="KW-0807">Transducer</keyword>
<feature type="domain" description="T-SNARE coiled-coil homology" evidence="9">
    <location>
        <begin position="599"/>
        <end position="661"/>
    </location>
</feature>
<comment type="caution">
    <text evidence="11">The sequence shown here is derived from an EMBL/GenBank/DDBJ whole genome shotgun (WGS) entry which is preliminary data.</text>
</comment>
<evidence type="ECO:0000313" key="12">
    <source>
        <dbReference type="Proteomes" id="UP000216361"/>
    </source>
</evidence>
<dbReference type="EMBL" id="NOXS01000032">
    <property type="protein sequence ID" value="OYQ18654.1"/>
    <property type="molecule type" value="Genomic_DNA"/>
</dbReference>
<dbReference type="PANTHER" id="PTHR32089:SF112">
    <property type="entry name" value="LYSOZYME-LIKE PROTEIN-RELATED"/>
    <property type="match status" value="1"/>
</dbReference>
<proteinExistence type="inferred from homology"/>
<keyword evidence="12" id="KW-1185">Reference proteome</keyword>
<comment type="subcellular location">
    <subcellularLocation>
        <location evidence="1">Cell inner membrane</location>
        <topology evidence="1">Multi-pass membrane protein</topology>
    </subcellularLocation>
</comment>
<evidence type="ECO:0008006" key="13">
    <source>
        <dbReference type="Google" id="ProtNLM"/>
    </source>
</evidence>
<feature type="domain" description="HAMP" evidence="10">
    <location>
        <begin position="353"/>
        <end position="406"/>
    </location>
</feature>
<gene>
    <name evidence="11" type="ORF">CHR90_10330</name>
</gene>
<comment type="similarity">
    <text evidence="4">Belongs to the methyl-accepting chemotaxis (MCP) protein family.</text>
</comment>
<evidence type="ECO:0000259" key="10">
    <source>
        <dbReference type="PROSITE" id="PS50885"/>
    </source>
</evidence>
<feature type="transmembrane region" description="Helical" evidence="7">
    <location>
        <begin position="12"/>
        <end position="32"/>
    </location>
</feature>
<evidence type="ECO:0000256" key="2">
    <source>
        <dbReference type="ARBA" id="ARBA00022519"/>
    </source>
</evidence>
<evidence type="ECO:0000256" key="4">
    <source>
        <dbReference type="ARBA" id="ARBA00029447"/>
    </source>
</evidence>
<keyword evidence="7" id="KW-0812">Transmembrane</keyword>
<dbReference type="CDD" id="cd06225">
    <property type="entry name" value="HAMP"/>
    <property type="match status" value="1"/>
</dbReference>
<sequence>MARGGVMGIRGRLITGFAAIGVVFAGMVAFTIQRTETNRSVVDQMVRSRVPSALAGQKLAASVYGSLESLRAYMALRERNRLLAWQAAWVRIANEREAIAEQLTQAHLTDGERADWDRLTAALTPLEAAQKEVVALLGTPEETKGMTLFTEEAQPQIARAIAMARTLIEDEARTPEGGPRKALLETFAHIRGEAVQVLASLQTYLMTGSPEYKQQYESVWQSLSARIQSLDRQQELMTGSQRMAGASLKQLMLQIQPLATELIELRQQAAWNQADYLLNTKVTPLIDKLMDQLEGRQDAMGLRSGGFITVQSRMVELEADTVADSAQELRQTLILLLIGTLLLTVLIVIATQRGIVPPLTQMTEAMTQLANGVLNIKIPALGRRDEVGRMAAAVQVFKENAERVQAMEQEAEAQARRVEEEKQAAMAAMATEFENSVAAIVTSVSSAADHMRASAESLSDTAAQALTQTHTVAEAAEQGSHNVQTVASAAEELTASIQEIARQVTEANRVAQQAVDEAGTTNNGVQQLAIAAVRIDDVVRLIQAIAEQTNLLALNATIEAARAGDAGKGFAVVANEVKALASQTAKATEDIQAQIGAIQRESSQSAKAIQSVAGIIGSISHITATVAAAVEQQGAATREITRNVQEAADGTRLVSDNIMAVRSTAEATGASASQVLSVAGNLSQQAGILRSAVQDFVARVRA</sequence>
<dbReference type="OrthoDB" id="8482111at2"/>
<dbReference type="AlphaFoldDB" id="A0A255XQM4"/>
<keyword evidence="7" id="KW-0472">Membrane</keyword>
<evidence type="ECO:0000256" key="7">
    <source>
        <dbReference type="SAM" id="Phobius"/>
    </source>
</evidence>
<dbReference type="SMART" id="SM00304">
    <property type="entry name" value="HAMP"/>
    <property type="match status" value="1"/>
</dbReference>
<dbReference type="InterPro" id="IPR003660">
    <property type="entry name" value="HAMP_dom"/>
</dbReference>
<dbReference type="Pfam" id="PF00015">
    <property type="entry name" value="MCPsignal"/>
    <property type="match status" value="1"/>
</dbReference>
<name>A0A255XQM4_9PROT</name>
<keyword evidence="6" id="KW-0175">Coiled coil</keyword>
<organism evidence="11 12">
    <name type="scientific">Elstera cyanobacteriorum</name>
    <dbReference type="NCBI Taxonomy" id="2022747"/>
    <lineage>
        <taxon>Bacteria</taxon>
        <taxon>Pseudomonadati</taxon>
        <taxon>Pseudomonadota</taxon>
        <taxon>Alphaproteobacteria</taxon>
        <taxon>Rhodospirillales</taxon>
        <taxon>Rhodospirillaceae</taxon>
        <taxon>Elstera</taxon>
    </lineage>
</organism>
<dbReference type="PROSITE" id="PS50111">
    <property type="entry name" value="CHEMOTAXIS_TRANSDUC_2"/>
    <property type="match status" value="1"/>
</dbReference>
<dbReference type="Gene3D" id="6.10.340.10">
    <property type="match status" value="1"/>
</dbReference>
<keyword evidence="7" id="KW-1133">Transmembrane helix</keyword>
<dbReference type="Proteomes" id="UP000216361">
    <property type="component" value="Unassembled WGS sequence"/>
</dbReference>
<evidence type="ECO:0000256" key="1">
    <source>
        <dbReference type="ARBA" id="ARBA00004429"/>
    </source>
</evidence>
<dbReference type="GO" id="GO:0005886">
    <property type="term" value="C:plasma membrane"/>
    <property type="evidence" value="ECO:0007669"/>
    <property type="project" value="UniProtKB-SubCell"/>
</dbReference>
<dbReference type="Pfam" id="PF00672">
    <property type="entry name" value="HAMP"/>
    <property type="match status" value="1"/>
</dbReference>